<protein>
    <submittedName>
        <fullName evidence="1">Uncharacterized protein</fullName>
    </submittedName>
</protein>
<gene>
    <name evidence="1" type="ORF">FTUN_3711</name>
</gene>
<dbReference type="Proteomes" id="UP000503447">
    <property type="component" value="Chromosome"/>
</dbReference>
<keyword evidence="2" id="KW-1185">Reference proteome</keyword>
<dbReference type="EMBL" id="CP053452">
    <property type="protein sequence ID" value="QJW96155.1"/>
    <property type="molecule type" value="Genomic_DNA"/>
</dbReference>
<dbReference type="AlphaFoldDB" id="A0A6M5YQ84"/>
<reference evidence="2" key="1">
    <citation type="submission" date="2020-05" db="EMBL/GenBank/DDBJ databases">
        <title>Frigoriglobus tundricola gen. nov., sp. nov., a psychrotolerant cellulolytic planctomycete of the family Gemmataceae with two divergent copies of 16S rRNA gene.</title>
        <authorList>
            <person name="Kulichevskaya I.S."/>
            <person name="Ivanova A.A."/>
            <person name="Naumoff D.G."/>
            <person name="Beletsky A.V."/>
            <person name="Rijpstra W.I.C."/>
            <person name="Sinninghe Damste J.S."/>
            <person name="Mardanov A.V."/>
            <person name="Ravin N.V."/>
            <person name="Dedysh S.N."/>
        </authorList>
    </citation>
    <scope>NUCLEOTIDE SEQUENCE [LARGE SCALE GENOMIC DNA]</scope>
    <source>
        <strain evidence="2">PL17</strain>
    </source>
</reference>
<name>A0A6M5YQ84_9BACT</name>
<organism evidence="1 2">
    <name type="scientific">Frigoriglobus tundricola</name>
    <dbReference type="NCBI Taxonomy" id="2774151"/>
    <lineage>
        <taxon>Bacteria</taxon>
        <taxon>Pseudomonadati</taxon>
        <taxon>Planctomycetota</taxon>
        <taxon>Planctomycetia</taxon>
        <taxon>Gemmatales</taxon>
        <taxon>Gemmataceae</taxon>
        <taxon>Frigoriglobus</taxon>
    </lineage>
</organism>
<accession>A0A6M5YQ84</accession>
<proteinExistence type="predicted"/>
<evidence type="ECO:0000313" key="2">
    <source>
        <dbReference type="Proteomes" id="UP000503447"/>
    </source>
</evidence>
<dbReference type="KEGG" id="ftj:FTUN_3711"/>
<evidence type="ECO:0000313" key="1">
    <source>
        <dbReference type="EMBL" id="QJW96155.1"/>
    </source>
</evidence>
<sequence length="54" mass="6382">MWPTKRVMSDRRVGAEKTRKTAPQHVSFYRCVDGHVNIIRADLSENCYRMTELK</sequence>